<feature type="compositionally biased region" description="Low complexity" evidence="2">
    <location>
        <begin position="36"/>
        <end position="52"/>
    </location>
</feature>
<evidence type="ECO:0000256" key="1">
    <source>
        <dbReference type="ARBA" id="ARBA00022559"/>
    </source>
</evidence>
<dbReference type="InterPro" id="IPR037120">
    <property type="entry name" value="Haem_peroxidase_sf_animal"/>
</dbReference>
<proteinExistence type="predicted"/>
<sequence length="606" mass="66356">MLTDPHTMDRMQRATVRAILLSLAVSSVAAWAVTKPPTTTTTRGGTGSCPSSKYRSIDSSSANPFNPSLGRAGEPYARLLPANFADGISSPPVMSNGSEYVNARTISSTLFPIDETPDPSNTLISIFFLQAIANDLSLPAGSNDNVQCCVDGQIVPNAPSRCYPVKIPSGDALYSFFNIQCLNYARVLTKPGNPPASQPVQPINSASSLLDLSFLYGTSVAQSSRLRAFSGGRLQSLRRNGVEWPVIDPAGCTWSNVCYLVADIRSYQSPMAATVHLLFLREHNRLATQLRLLNAGWSDEVLFQEARRINIAQYQQIVYYEYLPRILGRSNMLRSRLIFEGTGFASDFNEFQNPSSVGEFGAVVMPFMQSQLPGGINFYMDSVTQTLRLSSLTGNLTLLESMSSSFFNGLTTQSAKQVDASFSVEWKNFMYRGSETLGQDQLALDIQRMRDFGFARYNDYRSRFGLSRYTTWEAFNATLRQPCIKTVQYLSTLYPTIDDLDLIVGAAFEAPVPGALVVPTLYAIMEQQFLAARAGDRYFFEAGGQQGSFSAAQLTEIRKISLARLICGALPTILEVQPNAFGPASAHNTPVACGALPVPNLAAWRV</sequence>
<dbReference type="PRINTS" id="PR00457">
    <property type="entry name" value="ANPEROXIDASE"/>
</dbReference>
<evidence type="ECO:0000256" key="2">
    <source>
        <dbReference type="SAM" id="MobiDB-lite"/>
    </source>
</evidence>
<feature type="signal peptide" evidence="3">
    <location>
        <begin position="1"/>
        <end position="30"/>
    </location>
</feature>
<keyword evidence="3" id="KW-0732">Signal</keyword>
<dbReference type="InterPro" id="IPR010255">
    <property type="entry name" value="Haem_peroxidase_sf"/>
</dbReference>
<dbReference type="GO" id="GO:0006979">
    <property type="term" value="P:response to oxidative stress"/>
    <property type="evidence" value="ECO:0007669"/>
    <property type="project" value="InterPro"/>
</dbReference>
<keyword evidence="1" id="KW-0575">Peroxidase</keyword>
<dbReference type="PROSITE" id="PS50292">
    <property type="entry name" value="PEROXIDASE_3"/>
    <property type="match status" value="1"/>
</dbReference>
<feature type="region of interest" description="Disordered" evidence="2">
    <location>
        <begin position="36"/>
        <end position="68"/>
    </location>
</feature>
<dbReference type="STRING" id="30066.A0A182UVL1"/>
<dbReference type="VEuPathDB" id="VectorBase:AMEM21_010420"/>
<dbReference type="Pfam" id="PF03098">
    <property type="entry name" value="An_peroxidase"/>
    <property type="match status" value="1"/>
</dbReference>
<dbReference type="SUPFAM" id="SSF48113">
    <property type="entry name" value="Heme-dependent peroxidases"/>
    <property type="match status" value="1"/>
</dbReference>
<feature type="compositionally biased region" description="Polar residues" evidence="2">
    <location>
        <begin position="53"/>
        <end position="66"/>
    </location>
</feature>
<dbReference type="CDD" id="cd09823">
    <property type="entry name" value="peroxinectin_like"/>
    <property type="match status" value="1"/>
</dbReference>
<accession>A0A182UVL1</accession>
<dbReference type="InterPro" id="IPR019791">
    <property type="entry name" value="Haem_peroxidase_animal"/>
</dbReference>
<dbReference type="Proteomes" id="UP000075903">
    <property type="component" value="Unassembled WGS sequence"/>
</dbReference>
<dbReference type="AlphaFoldDB" id="A0A182UVL1"/>
<dbReference type="PANTHER" id="PTHR11475">
    <property type="entry name" value="OXIDASE/PEROXIDASE"/>
    <property type="match status" value="1"/>
</dbReference>
<feature type="chain" id="PRO_5046767902" evidence="3">
    <location>
        <begin position="31"/>
        <end position="606"/>
    </location>
</feature>
<evidence type="ECO:0000313" key="4">
    <source>
        <dbReference type="EnsemblMetazoa" id="AMEM004412-PA"/>
    </source>
</evidence>
<organism evidence="4 5">
    <name type="scientific">Anopheles merus</name>
    <name type="common">Mosquito</name>
    <dbReference type="NCBI Taxonomy" id="30066"/>
    <lineage>
        <taxon>Eukaryota</taxon>
        <taxon>Metazoa</taxon>
        <taxon>Ecdysozoa</taxon>
        <taxon>Arthropoda</taxon>
        <taxon>Hexapoda</taxon>
        <taxon>Insecta</taxon>
        <taxon>Pterygota</taxon>
        <taxon>Neoptera</taxon>
        <taxon>Endopterygota</taxon>
        <taxon>Diptera</taxon>
        <taxon>Nematocera</taxon>
        <taxon>Culicoidea</taxon>
        <taxon>Culicidae</taxon>
        <taxon>Anophelinae</taxon>
        <taxon>Anopheles</taxon>
    </lineage>
</organism>
<dbReference type="GO" id="GO:0004601">
    <property type="term" value="F:peroxidase activity"/>
    <property type="evidence" value="ECO:0007669"/>
    <property type="project" value="UniProtKB-KW"/>
</dbReference>
<dbReference type="GO" id="GO:0020037">
    <property type="term" value="F:heme binding"/>
    <property type="evidence" value="ECO:0007669"/>
    <property type="project" value="InterPro"/>
</dbReference>
<name>A0A182UVL1_ANOME</name>
<reference evidence="4" key="1">
    <citation type="submission" date="2020-05" db="UniProtKB">
        <authorList>
            <consortium name="EnsemblMetazoa"/>
        </authorList>
    </citation>
    <scope>IDENTIFICATION</scope>
    <source>
        <strain evidence="4">MAF</strain>
    </source>
</reference>
<dbReference type="Gene3D" id="1.10.640.10">
    <property type="entry name" value="Haem peroxidase domain superfamily, animal type"/>
    <property type="match status" value="1"/>
</dbReference>
<evidence type="ECO:0000256" key="3">
    <source>
        <dbReference type="SAM" id="SignalP"/>
    </source>
</evidence>
<protein>
    <submittedName>
        <fullName evidence="4">Uncharacterized protein</fullName>
    </submittedName>
</protein>
<evidence type="ECO:0000313" key="5">
    <source>
        <dbReference type="Proteomes" id="UP000075903"/>
    </source>
</evidence>
<dbReference type="EnsemblMetazoa" id="AMEM004412-RA">
    <property type="protein sequence ID" value="AMEM004412-PA"/>
    <property type="gene ID" value="AMEM004412"/>
</dbReference>
<keyword evidence="5" id="KW-1185">Reference proteome</keyword>
<dbReference type="PANTHER" id="PTHR11475:SF86">
    <property type="entry name" value="PEROXIDASE"/>
    <property type="match status" value="1"/>
</dbReference>
<dbReference type="VEuPathDB" id="VectorBase:AMEM004412"/>
<keyword evidence="1" id="KW-0560">Oxidoreductase</keyword>